<evidence type="ECO:0000313" key="6">
    <source>
        <dbReference type="Proteomes" id="UP000015102"/>
    </source>
</evidence>
<organism evidence="5 6">
    <name type="scientific">Megaselia scalaris</name>
    <name type="common">Humpbacked fly</name>
    <name type="synonym">Phora scalaris</name>
    <dbReference type="NCBI Taxonomy" id="36166"/>
    <lineage>
        <taxon>Eukaryota</taxon>
        <taxon>Metazoa</taxon>
        <taxon>Ecdysozoa</taxon>
        <taxon>Arthropoda</taxon>
        <taxon>Hexapoda</taxon>
        <taxon>Insecta</taxon>
        <taxon>Pterygota</taxon>
        <taxon>Neoptera</taxon>
        <taxon>Endopterygota</taxon>
        <taxon>Diptera</taxon>
        <taxon>Brachycera</taxon>
        <taxon>Muscomorpha</taxon>
        <taxon>Platypezoidea</taxon>
        <taxon>Phoridae</taxon>
        <taxon>Megaseliini</taxon>
        <taxon>Megaselia</taxon>
    </lineage>
</organism>
<dbReference type="GO" id="GO:0007608">
    <property type="term" value="P:sensory perception of smell"/>
    <property type="evidence" value="ECO:0007669"/>
    <property type="project" value="TreeGrafter"/>
</dbReference>
<dbReference type="HOGENOM" id="CLU_107288_3_1_1"/>
<dbReference type="Proteomes" id="UP000015102">
    <property type="component" value="Unassembled WGS sequence"/>
</dbReference>
<dbReference type="PANTHER" id="PTHR11857">
    <property type="entry name" value="ODORANT BINDING PROTEIN-RELATED"/>
    <property type="match status" value="1"/>
</dbReference>
<sequence>MLPVNIKADIKSGKYQSYFIREITFTMKNIVLVAALGCFLFQMVEMNPELTKKCIEQEKVDIMEFQKIKNGKIEDPSHNFKCFNKCFMENIGFLVNGKLMEDKVLEALNQLPADKKDKTIAAFNKCKSKTGADDCDTAYQYMACMGENVTL</sequence>
<comment type="similarity">
    <text evidence="2">Belongs to the PBP/GOBP family.</text>
</comment>
<dbReference type="SMART" id="SM00708">
    <property type="entry name" value="PhBP"/>
    <property type="match status" value="1"/>
</dbReference>
<dbReference type="Pfam" id="PF01395">
    <property type="entry name" value="PBP_GOBP"/>
    <property type="match status" value="1"/>
</dbReference>
<evidence type="ECO:0000256" key="2">
    <source>
        <dbReference type="ARBA" id="ARBA00008098"/>
    </source>
</evidence>
<evidence type="ECO:0000313" key="5">
    <source>
        <dbReference type="EnsemblMetazoa" id="MESCA005307-PA"/>
    </source>
</evidence>
<dbReference type="EMBL" id="CAQQ02043387">
    <property type="status" value="NOT_ANNOTATED_CDS"/>
    <property type="molecule type" value="Genomic_DNA"/>
</dbReference>
<dbReference type="SUPFAM" id="SSF47565">
    <property type="entry name" value="Insect pheromone/odorant-binding proteins"/>
    <property type="match status" value="1"/>
</dbReference>
<dbReference type="AlphaFoldDB" id="T1GNZ4"/>
<dbReference type="EnsemblMetazoa" id="MESCA005307-RA">
    <property type="protein sequence ID" value="MESCA005307-PA"/>
    <property type="gene ID" value="MESCA005307"/>
</dbReference>
<dbReference type="GO" id="GO:0005615">
    <property type="term" value="C:extracellular space"/>
    <property type="evidence" value="ECO:0007669"/>
    <property type="project" value="TreeGrafter"/>
</dbReference>
<dbReference type="InterPro" id="IPR036728">
    <property type="entry name" value="PBP_GOBP_sf"/>
</dbReference>
<reference evidence="5" key="2">
    <citation type="submission" date="2015-06" db="UniProtKB">
        <authorList>
            <consortium name="EnsemblMetazoa"/>
        </authorList>
    </citation>
    <scope>IDENTIFICATION</scope>
</reference>
<dbReference type="PANTHER" id="PTHR11857:SF43">
    <property type="entry name" value="GEO07291P1-RELATED"/>
    <property type="match status" value="1"/>
</dbReference>
<dbReference type="Gene3D" id="1.10.238.20">
    <property type="entry name" value="Pheromone/general odorant binding protein domain"/>
    <property type="match status" value="1"/>
</dbReference>
<keyword evidence="6" id="KW-1185">Reference proteome</keyword>
<proteinExistence type="inferred from homology"/>
<comment type="subcellular location">
    <subcellularLocation>
        <location evidence="1">Secreted</location>
    </subcellularLocation>
</comment>
<evidence type="ECO:0000256" key="1">
    <source>
        <dbReference type="ARBA" id="ARBA00004613"/>
    </source>
</evidence>
<evidence type="ECO:0000256" key="4">
    <source>
        <dbReference type="ARBA" id="ARBA00022729"/>
    </source>
</evidence>
<protein>
    <submittedName>
        <fullName evidence="5">Uncharacterized protein</fullName>
    </submittedName>
</protein>
<accession>T1GNZ4</accession>
<dbReference type="CDD" id="cd23992">
    <property type="entry name" value="PBP_GOBP"/>
    <property type="match status" value="1"/>
</dbReference>
<keyword evidence="3" id="KW-0964">Secreted</keyword>
<reference evidence="6" key="1">
    <citation type="submission" date="2013-02" db="EMBL/GenBank/DDBJ databases">
        <authorList>
            <person name="Hughes D."/>
        </authorList>
    </citation>
    <scope>NUCLEOTIDE SEQUENCE</scope>
    <source>
        <strain>Durham</strain>
        <strain evidence="6">NC isolate 2 -- Noor lab</strain>
    </source>
</reference>
<dbReference type="InterPro" id="IPR006170">
    <property type="entry name" value="PBP/GOBP"/>
</dbReference>
<evidence type="ECO:0000256" key="3">
    <source>
        <dbReference type="ARBA" id="ARBA00022525"/>
    </source>
</evidence>
<name>T1GNZ4_MEGSC</name>
<keyword evidence="4" id="KW-0732">Signal</keyword>
<dbReference type="GO" id="GO:0005549">
    <property type="term" value="F:odorant binding"/>
    <property type="evidence" value="ECO:0007669"/>
    <property type="project" value="InterPro"/>
</dbReference>